<dbReference type="AlphaFoldDB" id="A0A4Y3QUV5"/>
<gene>
    <name evidence="10" type="ORF">SCA03_10180</name>
</gene>
<evidence type="ECO:0000256" key="8">
    <source>
        <dbReference type="SAM" id="Phobius"/>
    </source>
</evidence>
<protein>
    <submittedName>
        <fullName evidence="10">Membrane protein</fullName>
    </submittedName>
</protein>
<feature type="transmembrane region" description="Helical" evidence="8">
    <location>
        <begin position="287"/>
        <end position="310"/>
    </location>
</feature>
<evidence type="ECO:0000313" key="10">
    <source>
        <dbReference type="EMBL" id="GEB48467.1"/>
    </source>
</evidence>
<keyword evidence="3" id="KW-1003">Cell membrane</keyword>
<accession>A0A4Y3QUV5</accession>
<feature type="compositionally biased region" description="Basic and acidic residues" evidence="7">
    <location>
        <begin position="740"/>
        <end position="755"/>
    </location>
</feature>
<evidence type="ECO:0000259" key="9">
    <source>
        <dbReference type="Pfam" id="PF03176"/>
    </source>
</evidence>
<dbReference type="GO" id="GO:0005886">
    <property type="term" value="C:plasma membrane"/>
    <property type="evidence" value="ECO:0007669"/>
    <property type="project" value="UniProtKB-SubCell"/>
</dbReference>
<evidence type="ECO:0000256" key="7">
    <source>
        <dbReference type="SAM" id="MobiDB-lite"/>
    </source>
</evidence>
<reference evidence="10 11" key="1">
    <citation type="submission" date="2019-06" db="EMBL/GenBank/DDBJ databases">
        <title>Whole genome shotgun sequence of Streptomyces cacaoi subsp. cacaoi NBRC 12748.</title>
        <authorList>
            <person name="Hosoyama A."/>
            <person name="Uohara A."/>
            <person name="Ohji S."/>
            <person name="Ichikawa N."/>
        </authorList>
    </citation>
    <scope>NUCLEOTIDE SEQUENCE [LARGE SCALE GENOMIC DNA]</scope>
    <source>
        <strain evidence="10 11">NBRC 12748</strain>
    </source>
</reference>
<organism evidence="10 11">
    <name type="scientific">Streptomyces cacaoi</name>
    <dbReference type="NCBI Taxonomy" id="1898"/>
    <lineage>
        <taxon>Bacteria</taxon>
        <taxon>Bacillati</taxon>
        <taxon>Actinomycetota</taxon>
        <taxon>Actinomycetes</taxon>
        <taxon>Kitasatosporales</taxon>
        <taxon>Streptomycetaceae</taxon>
        <taxon>Streptomyces</taxon>
    </lineage>
</organism>
<dbReference type="Pfam" id="PF03176">
    <property type="entry name" value="MMPL"/>
    <property type="match status" value="2"/>
</dbReference>
<evidence type="ECO:0000256" key="2">
    <source>
        <dbReference type="ARBA" id="ARBA00010157"/>
    </source>
</evidence>
<dbReference type="InterPro" id="IPR050545">
    <property type="entry name" value="Mycobact_MmpL"/>
</dbReference>
<feature type="transmembrane region" description="Helical" evidence="8">
    <location>
        <begin position="213"/>
        <end position="234"/>
    </location>
</feature>
<evidence type="ECO:0000313" key="11">
    <source>
        <dbReference type="Proteomes" id="UP000319210"/>
    </source>
</evidence>
<evidence type="ECO:0000256" key="4">
    <source>
        <dbReference type="ARBA" id="ARBA00022692"/>
    </source>
</evidence>
<evidence type="ECO:0000256" key="3">
    <source>
        <dbReference type="ARBA" id="ARBA00022475"/>
    </source>
</evidence>
<feature type="domain" description="Membrane transport protein MMPL" evidence="9">
    <location>
        <begin position="56"/>
        <end position="387"/>
    </location>
</feature>
<name>A0A4Y3QUV5_STRCI</name>
<dbReference type="SUPFAM" id="SSF82866">
    <property type="entry name" value="Multidrug efflux transporter AcrB transmembrane domain"/>
    <property type="match status" value="2"/>
</dbReference>
<feature type="domain" description="Membrane transport protein MMPL" evidence="9">
    <location>
        <begin position="526"/>
        <end position="731"/>
    </location>
</feature>
<feature type="transmembrane region" description="Helical" evidence="8">
    <location>
        <begin position="316"/>
        <end position="341"/>
    </location>
</feature>
<feature type="region of interest" description="Disordered" evidence="7">
    <location>
        <begin position="727"/>
        <end position="766"/>
    </location>
</feature>
<dbReference type="InterPro" id="IPR004869">
    <property type="entry name" value="MMPL_dom"/>
</dbReference>
<keyword evidence="4 8" id="KW-0812">Transmembrane</keyword>
<feature type="transmembrane region" description="Helical" evidence="8">
    <location>
        <begin position="549"/>
        <end position="566"/>
    </location>
</feature>
<comment type="similarity">
    <text evidence="2">Belongs to the resistance-nodulation-cell division (RND) (TC 2.A.6) family. MmpL subfamily.</text>
</comment>
<sequence length="766" mass="80468">MPANSPFSQENSALTRWAARVHAGPRHLLGGLAAVVLLLAALGAGIGAPFSSDGYDPDGADSVRAEAFLDRHLRAGTPDLVVLARAPGGVDDASTQQAGTRLTRKAEQLSGVRSARSYWTTGDRSFRSRDGRSGLLVLRLRGDQRAAQTVAEHVVPELRKESGAFRLRVTGPAQVAREAEDITGGDLVRAELIAAPVVVLLLLLVFRSVGAALLPVAVGVTAVTAAMALLRLLALVTPVSVFAQNLTTALGFGLAVDYSLFLLARYREETGQGAGPREALTTTVRTAGRTVLASAATVAVSAAGLLVFPTSFLRSLGYASVGVVGCAAVAALVAVPALLALCGPRLARPGRIERWYAARRRTGPAPRAAHEDRWYRTAMAVMRRPLTVTLLTTTLLVLAALPFTHARFGNFDDRMLPAGTPARQASEEVRRQFGDQAADPVFVALPGLRADPGGTAELDRYARRLSRAEGVARTETATGVYRSGKRAGDAAAAEGYAGSAGAWVRVLGVPGADSEGLVSRLRQVPVERTAWVGGPAALLSDTRSALAERLPWALAVLALGLVALMLPFTRSVLAPLKALALSALSLTASFGALVWIFQEGHLRGLVGDFPVTGFIECSLPALMLCVAFGLATDYELFVFSRIRERYDATGDSTHAIAWGLARSGRLVTASALTIACVFAAMGTSQMSQLKMVGVGTMLAVLVDATVVRVLLLPALMRLAGAANWWWPSRRKPPPGPDGPGPHEEVPAARADEPRMLDASGRAGSGS</sequence>
<dbReference type="Gene3D" id="1.20.1640.10">
    <property type="entry name" value="Multidrug efflux transporter AcrB transmembrane domain"/>
    <property type="match status" value="2"/>
</dbReference>
<proteinExistence type="inferred from homology"/>
<comment type="caution">
    <text evidence="10">The sequence shown here is derived from an EMBL/GenBank/DDBJ whole genome shotgun (WGS) entry which is preliminary data.</text>
</comment>
<evidence type="ECO:0000256" key="5">
    <source>
        <dbReference type="ARBA" id="ARBA00022989"/>
    </source>
</evidence>
<comment type="subcellular location">
    <subcellularLocation>
        <location evidence="1">Cell membrane</location>
        <topology evidence="1">Multi-pass membrane protein</topology>
    </subcellularLocation>
</comment>
<keyword evidence="6 8" id="KW-0472">Membrane</keyword>
<keyword evidence="5 8" id="KW-1133">Transmembrane helix</keyword>
<feature type="transmembrane region" description="Helical" evidence="8">
    <location>
        <begin position="578"/>
        <end position="597"/>
    </location>
</feature>
<dbReference type="PANTHER" id="PTHR33406:SF11">
    <property type="entry name" value="MEMBRANE PROTEIN SCO6666-RELATED"/>
    <property type="match status" value="1"/>
</dbReference>
<dbReference type="OrthoDB" id="7051771at2"/>
<feature type="transmembrane region" description="Helical" evidence="8">
    <location>
        <begin position="246"/>
        <end position="266"/>
    </location>
</feature>
<feature type="transmembrane region" description="Helical" evidence="8">
    <location>
        <begin position="28"/>
        <end position="48"/>
    </location>
</feature>
<dbReference type="Proteomes" id="UP000319210">
    <property type="component" value="Unassembled WGS sequence"/>
</dbReference>
<dbReference type="RefSeq" id="WP_086815628.1">
    <property type="nucleotide sequence ID" value="NZ_BJMM01000003.1"/>
</dbReference>
<dbReference type="EMBL" id="BJMM01000003">
    <property type="protein sequence ID" value="GEB48467.1"/>
    <property type="molecule type" value="Genomic_DNA"/>
</dbReference>
<feature type="transmembrane region" description="Helical" evidence="8">
    <location>
        <begin position="666"/>
        <end position="686"/>
    </location>
</feature>
<feature type="transmembrane region" description="Helical" evidence="8">
    <location>
        <begin position="386"/>
        <end position="406"/>
    </location>
</feature>
<evidence type="ECO:0000256" key="1">
    <source>
        <dbReference type="ARBA" id="ARBA00004651"/>
    </source>
</evidence>
<evidence type="ECO:0000256" key="6">
    <source>
        <dbReference type="ARBA" id="ARBA00023136"/>
    </source>
</evidence>
<keyword evidence="11" id="KW-1185">Reference proteome</keyword>
<dbReference type="PANTHER" id="PTHR33406">
    <property type="entry name" value="MEMBRANE PROTEIN MJ1562-RELATED"/>
    <property type="match status" value="1"/>
</dbReference>
<feature type="transmembrane region" description="Helical" evidence="8">
    <location>
        <begin position="187"/>
        <end position="206"/>
    </location>
</feature>
<feature type="transmembrane region" description="Helical" evidence="8">
    <location>
        <begin position="609"/>
        <end position="631"/>
    </location>
</feature>